<dbReference type="GO" id="GO:0004081">
    <property type="term" value="F:bis(5'-nucleosyl)-tetraphosphatase (asymmetrical) activity"/>
    <property type="evidence" value="ECO:0007669"/>
    <property type="project" value="UniProtKB-ARBA"/>
</dbReference>
<dbReference type="GO" id="GO:0016740">
    <property type="term" value="F:transferase activity"/>
    <property type="evidence" value="ECO:0007669"/>
    <property type="project" value="UniProtKB-ARBA"/>
</dbReference>
<keyword evidence="6 8" id="KW-0648">Protein biosynthesis</keyword>
<keyword evidence="3 8" id="KW-0436">Ligase</keyword>
<evidence type="ECO:0000259" key="9">
    <source>
        <dbReference type="PROSITE" id="PS50862"/>
    </source>
</evidence>
<sequence length="463" mass="54671">MAVEKTMEKIVALSKNRGFIFQGSEIYDGLANTWDYGPLGVELKNNVKRLWWKKFIQENPYNVGLDTAILMNPRVWVASGHVEKFSDPKTDCRHCKARHRADKLIEEWNRAHSIDMKVDGMSNEELTRYIEEHDIRCPNCGKKDFTPVKNFNLMFKTYMGVTEDSKDEIYLRPETAQGIFVNFKNVQRATRRKLPFGIGQIGKSFRNEVTPGNFTFRTREFEQMELEFFCEPGKDMEWFEYWKEFCRNWLLSLNLREENIRMRDHSKEELSHYSKATTDIEYKFPFGWGELWGIANRTDYDLKQHMEHSKEDLSYFDPTTNEKYVPYCIEPSVGVDRVVLAFLCDAYDEEELEDGDVRTVLRFHPALAPVKIAVLPLSKKLGEYAFEIYKELIKYYNCEYDDTGSIGKRYRRQDEIGTPYCVTFDFDSVEDKQVTIRERDSMKQVRIPVAELKDYFSDKFDLT</sequence>
<dbReference type="Gene3D" id="3.40.50.800">
    <property type="entry name" value="Anticodon-binding domain"/>
    <property type="match status" value="1"/>
</dbReference>
<dbReference type="InterPro" id="IPR045864">
    <property type="entry name" value="aa-tRNA-synth_II/BPL/LPL"/>
</dbReference>
<dbReference type="EMBL" id="CP014672">
    <property type="protein sequence ID" value="ANW99293.1"/>
    <property type="molecule type" value="Genomic_DNA"/>
</dbReference>
<dbReference type="GO" id="GO:0140096">
    <property type="term" value="F:catalytic activity, acting on a protein"/>
    <property type="evidence" value="ECO:0007669"/>
    <property type="project" value="UniProtKB-ARBA"/>
</dbReference>
<dbReference type="PRINTS" id="PR01043">
    <property type="entry name" value="TRNASYNTHGLY"/>
</dbReference>
<dbReference type="Proteomes" id="UP000092971">
    <property type="component" value="Chromosome"/>
</dbReference>
<feature type="binding site" evidence="8">
    <location>
        <begin position="221"/>
        <end position="225"/>
    </location>
    <ligand>
        <name>substrate</name>
    </ligand>
</feature>
<evidence type="ECO:0000256" key="1">
    <source>
        <dbReference type="ARBA" id="ARBA00008226"/>
    </source>
</evidence>
<dbReference type="InterPro" id="IPR002314">
    <property type="entry name" value="aa-tRNA-synt_IIb"/>
</dbReference>
<feature type="binding site" evidence="8">
    <location>
        <begin position="330"/>
        <end position="334"/>
    </location>
    <ligand>
        <name>substrate</name>
    </ligand>
</feature>
<comment type="function">
    <text evidence="8">Catalyzes the attachment of glycine to tRNA(Gly).</text>
</comment>
<dbReference type="NCBIfam" id="NF003211">
    <property type="entry name" value="PRK04173.1"/>
    <property type="match status" value="1"/>
</dbReference>
<dbReference type="PANTHER" id="PTHR10745:SF8">
    <property type="entry name" value="DNA POLYMERASE SUBUNIT GAMMA-2, MITOCHONDRIAL"/>
    <property type="match status" value="1"/>
</dbReference>
<gene>
    <name evidence="8" type="primary">glyQS</name>
    <name evidence="10" type="ORF">CSTERTH_09765</name>
</gene>
<name>A0A1B1YEX9_THEST</name>
<feature type="binding site" evidence="8">
    <location>
        <position position="100"/>
    </location>
    <ligand>
        <name>substrate</name>
    </ligand>
</feature>
<dbReference type="InterPro" id="IPR002315">
    <property type="entry name" value="tRNA-synt_gly"/>
</dbReference>
<dbReference type="GO" id="GO:0005829">
    <property type="term" value="C:cytosol"/>
    <property type="evidence" value="ECO:0007669"/>
    <property type="project" value="UniProtKB-ARBA"/>
</dbReference>
<dbReference type="PROSITE" id="PS50862">
    <property type="entry name" value="AA_TRNA_LIGASE_II"/>
    <property type="match status" value="1"/>
</dbReference>
<dbReference type="NCBIfam" id="TIGR00389">
    <property type="entry name" value="glyS_dimeric"/>
    <property type="match status" value="1"/>
</dbReference>
<feature type="binding site" evidence="8">
    <location>
        <begin position="206"/>
        <end position="208"/>
    </location>
    <ligand>
        <name>ATP</name>
        <dbReference type="ChEBI" id="CHEBI:30616"/>
    </ligand>
</feature>
<dbReference type="InterPro" id="IPR027031">
    <property type="entry name" value="Gly-tRNA_synthase/POLG2"/>
</dbReference>
<evidence type="ECO:0000256" key="6">
    <source>
        <dbReference type="ARBA" id="ARBA00022917"/>
    </source>
</evidence>
<evidence type="ECO:0000313" key="10">
    <source>
        <dbReference type="EMBL" id="ANW99293.1"/>
    </source>
</evidence>
<dbReference type="OrthoDB" id="9760853at2"/>
<evidence type="ECO:0000256" key="5">
    <source>
        <dbReference type="ARBA" id="ARBA00022840"/>
    </source>
</evidence>
<accession>A0A1B1YEX9</accession>
<dbReference type="Pfam" id="PF00587">
    <property type="entry name" value="tRNA-synt_2b"/>
    <property type="match status" value="1"/>
</dbReference>
<dbReference type="CDD" id="cd00858">
    <property type="entry name" value="GlyRS_anticodon"/>
    <property type="match status" value="1"/>
</dbReference>
<feature type="binding site" evidence="8">
    <location>
        <begin position="334"/>
        <end position="337"/>
    </location>
    <ligand>
        <name>ATP</name>
        <dbReference type="ChEBI" id="CHEBI:30616"/>
    </ligand>
</feature>
<dbReference type="InterPro" id="IPR022961">
    <property type="entry name" value="Gly_tRNA_ligase_bac"/>
</dbReference>
<evidence type="ECO:0000256" key="2">
    <source>
        <dbReference type="ARBA" id="ARBA00022490"/>
    </source>
</evidence>
<dbReference type="GO" id="GO:0015966">
    <property type="term" value="P:diadenosine tetraphosphate biosynthetic process"/>
    <property type="evidence" value="ECO:0007669"/>
    <property type="project" value="UniProtKB-ARBA"/>
</dbReference>
<dbReference type="SUPFAM" id="SSF52954">
    <property type="entry name" value="Class II aaRS ABD-related"/>
    <property type="match status" value="1"/>
</dbReference>
<dbReference type="EC" id="6.1.1.14" evidence="8"/>
<comment type="subcellular location">
    <subcellularLocation>
        <location evidence="8">Cytoplasm</location>
    </subcellularLocation>
</comment>
<dbReference type="RefSeq" id="WP_015359674.1">
    <property type="nucleotide sequence ID" value="NZ_CP014672.1"/>
</dbReference>
<protein>
    <recommendedName>
        <fullName evidence="8">Glycine--tRNA ligase</fullName>
        <ecNumber evidence="8">6.1.1.14</ecNumber>
    </recommendedName>
    <alternativeName>
        <fullName evidence="8">Glycyl-tRNA synthetase</fullName>
        <shortName evidence="8">GlyRS</shortName>
    </alternativeName>
</protein>
<dbReference type="CDD" id="cd00774">
    <property type="entry name" value="GlyRS-like_core"/>
    <property type="match status" value="1"/>
</dbReference>
<dbReference type="InterPro" id="IPR036621">
    <property type="entry name" value="Anticodon-bd_dom_sf"/>
</dbReference>
<dbReference type="GO" id="GO:0070062">
    <property type="term" value="C:extracellular exosome"/>
    <property type="evidence" value="ECO:0007669"/>
    <property type="project" value="UniProtKB-ARBA"/>
</dbReference>
<feature type="binding site" evidence="8">
    <location>
        <position position="174"/>
    </location>
    <ligand>
        <name>substrate</name>
    </ligand>
</feature>
<evidence type="ECO:0000313" key="11">
    <source>
        <dbReference type="Proteomes" id="UP000092971"/>
    </source>
</evidence>
<dbReference type="GO" id="GO:0004820">
    <property type="term" value="F:glycine-tRNA ligase activity"/>
    <property type="evidence" value="ECO:0007669"/>
    <property type="project" value="UniProtKB-UniRule"/>
</dbReference>
<comment type="similarity">
    <text evidence="1 8">Belongs to the class-II aminoacyl-tRNA synthetase family.</text>
</comment>
<keyword evidence="4 8" id="KW-0547">Nucleotide-binding</keyword>
<feature type="domain" description="Aminoacyl-transfer RNA synthetases class-II family profile" evidence="9">
    <location>
        <begin position="154"/>
        <end position="365"/>
    </location>
</feature>
<dbReference type="InterPro" id="IPR006195">
    <property type="entry name" value="aa-tRNA-synth_II"/>
</dbReference>
<dbReference type="InterPro" id="IPR033731">
    <property type="entry name" value="GlyRS-like_core"/>
</dbReference>
<reference evidence="10 11" key="1">
    <citation type="submission" date="2016-02" db="EMBL/GenBank/DDBJ databases">
        <title>Comparison of Clostridium stercorarium subspecies using comparative genomics and transcriptomics.</title>
        <authorList>
            <person name="Schellenberg J."/>
            <person name="Thallinger G."/>
            <person name="Levin D.B."/>
            <person name="Zhang X."/>
            <person name="Alvare G."/>
            <person name="Fristensky B."/>
            <person name="Sparling R."/>
        </authorList>
    </citation>
    <scope>NUCLEOTIDE SEQUENCE [LARGE SCALE GENOMIC DNA]</scope>
    <source>
        <strain evidence="10 11">DSM 2910</strain>
    </source>
</reference>
<dbReference type="GO" id="GO:0005524">
    <property type="term" value="F:ATP binding"/>
    <property type="evidence" value="ECO:0007669"/>
    <property type="project" value="UniProtKB-UniRule"/>
</dbReference>
<keyword evidence="7 8" id="KW-0030">Aminoacyl-tRNA synthetase</keyword>
<feature type="binding site" evidence="8">
    <location>
        <begin position="290"/>
        <end position="291"/>
    </location>
    <ligand>
        <name>ATP</name>
        <dbReference type="ChEBI" id="CHEBI:30616"/>
    </ligand>
</feature>
<dbReference type="HAMAP" id="MF_00253_B">
    <property type="entry name" value="Gly_tRNA_synth_B"/>
    <property type="match status" value="1"/>
</dbReference>
<dbReference type="PANTHER" id="PTHR10745">
    <property type="entry name" value="GLYCYL-TRNA SYNTHETASE/DNA POLYMERASE SUBUNIT GAMMA-2"/>
    <property type="match status" value="1"/>
</dbReference>
<evidence type="ECO:0000256" key="8">
    <source>
        <dbReference type="HAMAP-Rule" id="MF_00253"/>
    </source>
</evidence>
<evidence type="ECO:0000256" key="3">
    <source>
        <dbReference type="ARBA" id="ARBA00022598"/>
    </source>
</evidence>
<evidence type="ECO:0000256" key="4">
    <source>
        <dbReference type="ARBA" id="ARBA00022741"/>
    </source>
</evidence>
<dbReference type="AlphaFoldDB" id="A0A1B1YEX9"/>
<dbReference type="FunFam" id="3.40.50.800:FF:000002">
    <property type="entry name" value="Glycine--tRNA ligase"/>
    <property type="match status" value="1"/>
</dbReference>
<proteinExistence type="inferred from homology"/>
<keyword evidence="2 8" id="KW-0963">Cytoplasm</keyword>
<keyword evidence="5 8" id="KW-0067">ATP-binding</keyword>
<evidence type="ECO:0000256" key="7">
    <source>
        <dbReference type="ARBA" id="ARBA00023146"/>
    </source>
</evidence>
<organism evidence="10 11">
    <name type="scientific">Thermoclostridium stercorarium subsp. thermolacticum DSM 2910</name>
    <dbReference type="NCBI Taxonomy" id="1121336"/>
    <lineage>
        <taxon>Bacteria</taxon>
        <taxon>Bacillati</taxon>
        <taxon>Bacillota</taxon>
        <taxon>Clostridia</taxon>
        <taxon>Eubacteriales</taxon>
        <taxon>Oscillospiraceae</taxon>
        <taxon>Thermoclostridium</taxon>
    </lineage>
</organism>
<comment type="catalytic activity">
    <reaction evidence="8">
        <text>tRNA(Gly) + glycine + ATP = glycyl-tRNA(Gly) + AMP + diphosphate</text>
        <dbReference type="Rhea" id="RHEA:16013"/>
        <dbReference type="Rhea" id="RHEA-COMP:9664"/>
        <dbReference type="Rhea" id="RHEA-COMP:9683"/>
        <dbReference type="ChEBI" id="CHEBI:30616"/>
        <dbReference type="ChEBI" id="CHEBI:33019"/>
        <dbReference type="ChEBI" id="CHEBI:57305"/>
        <dbReference type="ChEBI" id="CHEBI:78442"/>
        <dbReference type="ChEBI" id="CHEBI:78522"/>
        <dbReference type="ChEBI" id="CHEBI:456215"/>
        <dbReference type="EC" id="6.1.1.14"/>
    </reaction>
</comment>
<comment type="subunit">
    <text evidence="8">Homodimer.</text>
</comment>
<dbReference type="GO" id="GO:1990742">
    <property type="term" value="C:microvesicle"/>
    <property type="evidence" value="ECO:0007669"/>
    <property type="project" value="UniProtKB-ARBA"/>
</dbReference>
<feature type="binding site" evidence="8">
    <location>
        <begin position="216"/>
        <end position="221"/>
    </location>
    <ligand>
        <name>ATP</name>
        <dbReference type="ChEBI" id="CHEBI:30616"/>
    </ligand>
</feature>
<dbReference type="Gene3D" id="3.30.930.10">
    <property type="entry name" value="Bira Bifunctional Protein, Domain 2"/>
    <property type="match status" value="1"/>
</dbReference>
<dbReference type="GO" id="GO:0006426">
    <property type="term" value="P:glycyl-tRNA aminoacylation"/>
    <property type="evidence" value="ECO:0007669"/>
    <property type="project" value="UniProtKB-UniRule"/>
</dbReference>
<dbReference type="Pfam" id="PF03129">
    <property type="entry name" value="HGTP_anticodon"/>
    <property type="match status" value="1"/>
</dbReference>
<dbReference type="InterPro" id="IPR004154">
    <property type="entry name" value="Anticodon-bd"/>
</dbReference>
<dbReference type="SUPFAM" id="SSF55681">
    <property type="entry name" value="Class II aaRS and biotin synthetases"/>
    <property type="match status" value="1"/>
</dbReference>